<name>A0A2G5EKJ9_AQUCA</name>
<dbReference type="InterPro" id="IPR006455">
    <property type="entry name" value="Homeodomain_ZF_HD"/>
</dbReference>
<keyword evidence="6" id="KW-0238">DNA-binding</keyword>
<evidence type="ECO:0000256" key="9">
    <source>
        <dbReference type="ARBA" id="ARBA00023242"/>
    </source>
</evidence>
<gene>
    <name evidence="11" type="ORF">AQUCO_00700544v1</name>
</gene>
<dbReference type="Pfam" id="PF04770">
    <property type="entry name" value="ZF-HD_dimer"/>
    <property type="match status" value="1"/>
</dbReference>
<dbReference type="GO" id="GO:0003700">
    <property type="term" value="F:DNA-binding transcription factor activity"/>
    <property type="evidence" value="ECO:0007669"/>
    <property type="project" value="TreeGrafter"/>
</dbReference>
<evidence type="ECO:0000256" key="8">
    <source>
        <dbReference type="ARBA" id="ARBA00023163"/>
    </source>
</evidence>
<dbReference type="NCBIfam" id="TIGR01566">
    <property type="entry name" value="ZF_HD_prot_N"/>
    <property type="match status" value="1"/>
</dbReference>
<dbReference type="SUPFAM" id="SSF46689">
    <property type="entry name" value="Homeodomain-like"/>
    <property type="match status" value="1"/>
</dbReference>
<sequence length="180" mass="20370">MAMASGVRNSGLKAAKCRYKDCMKNHAAIVGGHAVDGCGEFMPAGPDGTIESLKCAACNCHRNFHRKEIIEGGDTFIPLTNHQQQYYYPAPSATVDNHVVQNNGEEQEDMSNPSGSGKRFRTKFTEKQKEKMQELAEKLGWKIQRHDEAEVEQFCKDMCIKRQALKVWIHNHRYILGKKD</sequence>
<dbReference type="EMBL" id="KZ305024">
    <property type="protein sequence ID" value="PIA56276.1"/>
    <property type="molecule type" value="Genomic_DNA"/>
</dbReference>
<protein>
    <recommendedName>
        <fullName evidence="10">ZF-HD dimerization-type domain-containing protein</fullName>
    </recommendedName>
</protein>
<dbReference type="PANTHER" id="PTHR31948:SF140">
    <property type="entry name" value="ZINC-FINGER HOMEODOMAIN PROTEIN 2"/>
    <property type="match status" value="1"/>
</dbReference>
<dbReference type="InParanoid" id="A0A2G5EKJ9"/>
<keyword evidence="12" id="KW-1185">Reference proteome</keyword>
<reference evidence="11 12" key="1">
    <citation type="submission" date="2017-09" db="EMBL/GenBank/DDBJ databases">
        <title>WGS assembly of Aquilegia coerulea Goldsmith.</title>
        <authorList>
            <person name="Hodges S."/>
            <person name="Kramer E."/>
            <person name="Nordborg M."/>
            <person name="Tomkins J."/>
            <person name="Borevitz J."/>
            <person name="Derieg N."/>
            <person name="Yan J."/>
            <person name="Mihaltcheva S."/>
            <person name="Hayes R.D."/>
            <person name="Rokhsar D."/>
        </authorList>
    </citation>
    <scope>NUCLEOTIDE SEQUENCE [LARGE SCALE GENOMIC DNA]</scope>
    <source>
        <strain evidence="12">cv. Goldsmith</strain>
    </source>
</reference>
<dbReference type="Gene3D" id="1.10.10.60">
    <property type="entry name" value="Homeodomain-like"/>
    <property type="match status" value="1"/>
</dbReference>
<dbReference type="NCBIfam" id="TIGR01565">
    <property type="entry name" value="homeo_ZF_HD"/>
    <property type="match status" value="1"/>
</dbReference>
<proteinExistence type="predicted"/>
<keyword evidence="5" id="KW-0805">Transcription regulation</keyword>
<evidence type="ECO:0000256" key="7">
    <source>
        <dbReference type="ARBA" id="ARBA00023155"/>
    </source>
</evidence>
<dbReference type="STRING" id="218851.A0A2G5EKJ9"/>
<evidence type="ECO:0000256" key="3">
    <source>
        <dbReference type="ARBA" id="ARBA00022771"/>
    </source>
</evidence>
<dbReference type="InterPro" id="IPR006456">
    <property type="entry name" value="ZF_HD_homeobox_Cys/His_dimer"/>
</dbReference>
<dbReference type="AlphaFoldDB" id="A0A2G5EKJ9"/>
<keyword evidence="8" id="KW-0804">Transcription</keyword>
<dbReference type="GO" id="GO:0008270">
    <property type="term" value="F:zinc ion binding"/>
    <property type="evidence" value="ECO:0007669"/>
    <property type="project" value="UniProtKB-KW"/>
</dbReference>
<dbReference type="InterPro" id="IPR009057">
    <property type="entry name" value="Homeodomain-like_sf"/>
</dbReference>
<keyword evidence="2" id="KW-0479">Metal-binding</keyword>
<organism evidence="11 12">
    <name type="scientific">Aquilegia coerulea</name>
    <name type="common">Rocky mountain columbine</name>
    <dbReference type="NCBI Taxonomy" id="218851"/>
    <lineage>
        <taxon>Eukaryota</taxon>
        <taxon>Viridiplantae</taxon>
        <taxon>Streptophyta</taxon>
        <taxon>Embryophyta</taxon>
        <taxon>Tracheophyta</taxon>
        <taxon>Spermatophyta</taxon>
        <taxon>Magnoliopsida</taxon>
        <taxon>Ranunculales</taxon>
        <taxon>Ranunculaceae</taxon>
        <taxon>Thalictroideae</taxon>
        <taxon>Aquilegia</taxon>
    </lineage>
</organism>
<evidence type="ECO:0000256" key="5">
    <source>
        <dbReference type="ARBA" id="ARBA00023015"/>
    </source>
</evidence>
<dbReference type="GO" id="GO:0005634">
    <property type="term" value="C:nucleus"/>
    <property type="evidence" value="ECO:0007669"/>
    <property type="project" value="UniProtKB-SubCell"/>
</dbReference>
<dbReference type="PANTHER" id="PTHR31948">
    <property type="entry name" value="ZINC-FINGER HOMEODOMAIN PROTEIN 2"/>
    <property type="match status" value="1"/>
</dbReference>
<dbReference type="OrthoDB" id="1921929at2759"/>
<evidence type="ECO:0000259" key="10">
    <source>
        <dbReference type="PROSITE" id="PS51523"/>
    </source>
</evidence>
<dbReference type="GO" id="GO:0050793">
    <property type="term" value="P:regulation of developmental process"/>
    <property type="evidence" value="ECO:0007669"/>
    <property type="project" value="TreeGrafter"/>
</dbReference>
<dbReference type="GO" id="GO:0000976">
    <property type="term" value="F:transcription cis-regulatory region binding"/>
    <property type="evidence" value="ECO:0007669"/>
    <property type="project" value="TreeGrafter"/>
</dbReference>
<accession>A0A2G5EKJ9</accession>
<evidence type="ECO:0000313" key="12">
    <source>
        <dbReference type="Proteomes" id="UP000230069"/>
    </source>
</evidence>
<comment type="subcellular location">
    <subcellularLocation>
        <location evidence="1">Nucleus</location>
    </subcellularLocation>
</comment>
<keyword evidence="4" id="KW-0862">Zinc</keyword>
<feature type="domain" description="ZF-HD dimerization-type" evidence="10">
    <location>
        <begin position="19"/>
        <end position="68"/>
    </location>
</feature>
<dbReference type="PROSITE" id="PS51523">
    <property type="entry name" value="ZF_HD_DIMER"/>
    <property type="match status" value="1"/>
</dbReference>
<evidence type="ECO:0000256" key="1">
    <source>
        <dbReference type="ARBA" id="ARBA00004123"/>
    </source>
</evidence>
<evidence type="ECO:0000313" key="11">
    <source>
        <dbReference type="EMBL" id="PIA56276.1"/>
    </source>
</evidence>
<dbReference type="Proteomes" id="UP000230069">
    <property type="component" value="Unassembled WGS sequence"/>
</dbReference>
<keyword evidence="7" id="KW-0371">Homeobox</keyword>
<evidence type="ECO:0000256" key="4">
    <source>
        <dbReference type="ARBA" id="ARBA00022833"/>
    </source>
</evidence>
<keyword evidence="3" id="KW-0863">Zinc-finger</keyword>
<keyword evidence="9" id="KW-0539">Nucleus</keyword>
<evidence type="ECO:0000256" key="6">
    <source>
        <dbReference type="ARBA" id="ARBA00023125"/>
    </source>
</evidence>
<evidence type="ECO:0000256" key="2">
    <source>
        <dbReference type="ARBA" id="ARBA00022723"/>
    </source>
</evidence>